<name>J3NDC7_ORYBR</name>
<keyword evidence="4" id="KW-0547">Nucleotide-binding</keyword>
<dbReference type="Proteomes" id="UP000006038">
    <property type="component" value="Chromosome 12"/>
</dbReference>
<feature type="domain" description="Disease resistance N-terminal" evidence="10">
    <location>
        <begin position="37"/>
        <end position="123"/>
    </location>
</feature>
<dbReference type="InterPro" id="IPR036388">
    <property type="entry name" value="WH-like_DNA-bd_sf"/>
</dbReference>
<organism evidence="13">
    <name type="scientific">Oryza brachyantha</name>
    <name type="common">malo sina</name>
    <dbReference type="NCBI Taxonomy" id="4533"/>
    <lineage>
        <taxon>Eukaryota</taxon>
        <taxon>Viridiplantae</taxon>
        <taxon>Streptophyta</taxon>
        <taxon>Embryophyta</taxon>
        <taxon>Tracheophyta</taxon>
        <taxon>Spermatophyta</taxon>
        <taxon>Magnoliopsida</taxon>
        <taxon>Liliopsida</taxon>
        <taxon>Poales</taxon>
        <taxon>Poaceae</taxon>
        <taxon>BOP clade</taxon>
        <taxon>Oryzoideae</taxon>
        <taxon>Oryzeae</taxon>
        <taxon>Oryzinae</taxon>
        <taxon>Oryza</taxon>
    </lineage>
</organism>
<dbReference type="InterPro" id="IPR002182">
    <property type="entry name" value="NB-ARC"/>
</dbReference>
<dbReference type="HOGENOM" id="CLU_000837_8_1_1"/>
<dbReference type="eggNOG" id="KOG4658">
    <property type="taxonomic scope" value="Eukaryota"/>
</dbReference>
<evidence type="ECO:0000256" key="4">
    <source>
        <dbReference type="ARBA" id="ARBA00022741"/>
    </source>
</evidence>
<dbReference type="GO" id="GO:0051707">
    <property type="term" value="P:response to other organism"/>
    <property type="evidence" value="ECO:0007669"/>
    <property type="project" value="UniProtKB-ARBA"/>
</dbReference>
<evidence type="ECO:0000259" key="9">
    <source>
        <dbReference type="Pfam" id="PF00931"/>
    </source>
</evidence>
<dbReference type="Gramene" id="OB12G19850.1">
    <property type="protein sequence ID" value="OB12G19850.1"/>
    <property type="gene ID" value="OB12G19850"/>
</dbReference>
<dbReference type="InterPro" id="IPR041118">
    <property type="entry name" value="Rx_N"/>
</dbReference>
<evidence type="ECO:0000256" key="6">
    <source>
        <dbReference type="ARBA" id="ARBA00022840"/>
    </source>
</evidence>
<keyword evidence="7" id="KW-0175">Coiled coil</keyword>
<evidence type="ECO:0000256" key="5">
    <source>
        <dbReference type="ARBA" id="ARBA00022821"/>
    </source>
</evidence>
<dbReference type="Pfam" id="PF00931">
    <property type="entry name" value="NB-ARC"/>
    <property type="match status" value="1"/>
</dbReference>
<dbReference type="InterPro" id="IPR055414">
    <property type="entry name" value="LRR_R13L4/SHOC2-like"/>
</dbReference>
<evidence type="ECO:0000256" key="1">
    <source>
        <dbReference type="ARBA" id="ARBA00008894"/>
    </source>
</evidence>
<keyword evidence="2" id="KW-0433">Leucine-rich repeat</keyword>
<evidence type="ECO:0000313" key="13">
    <source>
        <dbReference type="EnsemblPlants" id="OB12G19850.1"/>
    </source>
</evidence>
<evidence type="ECO:0000256" key="7">
    <source>
        <dbReference type="ARBA" id="ARBA00023054"/>
    </source>
</evidence>
<keyword evidence="6" id="KW-0067">ATP-binding</keyword>
<evidence type="ECO:0000256" key="8">
    <source>
        <dbReference type="SAM" id="SignalP"/>
    </source>
</evidence>
<dbReference type="GO" id="GO:0043531">
    <property type="term" value="F:ADP binding"/>
    <property type="evidence" value="ECO:0007669"/>
    <property type="project" value="InterPro"/>
</dbReference>
<dbReference type="EnsemblPlants" id="OB12G19850.1">
    <property type="protein sequence ID" value="OB12G19850.1"/>
    <property type="gene ID" value="OB12G19850"/>
</dbReference>
<sequence length="786" mass="88727">MNVSSYQIITALLALTISLSLCSSFPQEMAELSVFATSILTKVTTFAVEYAINDIKLACNVRSELEKLKNSLGAICAVLKDAERKQCTTSSVKHWLENLKDFVYDIDDVLDDVGTRALQQKVGKGEIRTYLAQLFIFPFELARNIRKVRERLNEIAALRRNFDLKEEPIDTPSDRIVQRETYSIVDERKIVGRDKAKIDIVKVISEAAESKSDTLSVLPLIGMGGVGKTALAKLVFNDKRTKEKFDKTLWACVSNVSDLNHIVDVIIQSDSGESNKQLTLEALQKKLQELLGDKRYLLVLDDISNDNISVWEELMNLLPCAKSGSMILITTRLSKIASVLKTIGPYEVPKLPHDECMKVFARYAFKGEKAKDTALLKIGESIVQKCDGLPLAARTLGSLLFMEDISKWQEVKEIKVPSNDILSVLKLSYDALPSDLRACFACLSTFPKDYEIFRELLIMYWVAMGLLSTAGGSREAIRMGEKYFSELAGRSLFQDYVFSHDGTISQIKMYNFVHDLAISIAPNEHATISCENFSASKRVKHLVWDQKDFTKELKFPKQLRRARKARTFASRHNYGTVSKSFLEDLLTTFTCLRILVFSEVEFEELPSSIGNLKHLRYLDLQWNMKIKFLPNSLYTSTCLVQITRGAAKRCQKTCQLEISACPMLTSLTEGLGSLSALRDLFVFNCPKLPSLPSSMNRLVSLQKLVFHNCDELDLMEPKEAMGGLKSLKSIELVGLPKFETFPDSFESAAASLEYLKISDCKEFKKLPDFIQRFSSLKKIEIPERRT</sequence>
<dbReference type="InterPro" id="IPR042197">
    <property type="entry name" value="Apaf_helical"/>
</dbReference>
<dbReference type="OMA" id="ECMKVFA"/>
<evidence type="ECO:0000256" key="2">
    <source>
        <dbReference type="ARBA" id="ARBA00022614"/>
    </source>
</evidence>
<feature type="domain" description="Disease resistance R13L4/SHOC-2-like LRR" evidence="12">
    <location>
        <begin position="588"/>
        <end position="781"/>
    </location>
</feature>
<evidence type="ECO:0000313" key="14">
    <source>
        <dbReference type="Proteomes" id="UP000006038"/>
    </source>
</evidence>
<dbReference type="Gene3D" id="3.80.10.10">
    <property type="entry name" value="Ribonuclease Inhibitor"/>
    <property type="match status" value="1"/>
</dbReference>
<dbReference type="PRINTS" id="PR00364">
    <property type="entry name" value="DISEASERSIST"/>
</dbReference>
<proteinExistence type="inferred from homology"/>
<feature type="signal peptide" evidence="8">
    <location>
        <begin position="1"/>
        <end position="24"/>
    </location>
</feature>
<evidence type="ECO:0000256" key="3">
    <source>
        <dbReference type="ARBA" id="ARBA00022737"/>
    </source>
</evidence>
<dbReference type="InterPro" id="IPR058922">
    <property type="entry name" value="WHD_DRP"/>
</dbReference>
<dbReference type="Pfam" id="PF18052">
    <property type="entry name" value="Rx_N"/>
    <property type="match status" value="1"/>
</dbReference>
<feature type="domain" description="NB-ARC" evidence="9">
    <location>
        <begin position="211"/>
        <end position="368"/>
    </location>
</feature>
<accession>J3NDC7</accession>
<evidence type="ECO:0000259" key="11">
    <source>
        <dbReference type="Pfam" id="PF23559"/>
    </source>
</evidence>
<keyword evidence="3" id="KW-0677">Repeat</keyword>
<dbReference type="InterPro" id="IPR027417">
    <property type="entry name" value="P-loop_NTPase"/>
</dbReference>
<dbReference type="PANTHER" id="PTHR36766">
    <property type="entry name" value="PLANT BROAD-SPECTRUM MILDEW RESISTANCE PROTEIN RPW8"/>
    <property type="match status" value="1"/>
</dbReference>
<dbReference type="SUPFAM" id="SSF52540">
    <property type="entry name" value="P-loop containing nucleoside triphosphate hydrolases"/>
    <property type="match status" value="1"/>
</dbReference>
<dbReference type="SUPFAM" id="SSF52058">
    <property type="entry name" value="L domain-like"/>
    <property type="match status" value="1"/>
</dbReference>
<keyword evidence="14" id="KW-1185">Reference proteome</keyword>
<dbReference type="Pfam" id="PF23559">
    <property type="entry name" value="WHD_DRP"/>
    <property type="match status" value="1"/>
</dbReference>
<reference evidence="13" key="1">
    <citation type="journal article" date="2013" name="Nat. Commun.">
        <title>Whole-genome sequencing of Oryza brachyantha reveals mechanisms underlying Oryza genome evolution.</title>
        <authorList>
            <person name="Chen J."/>
            <person name="Huang Q."/>
            <person name="Gao D."/>
            <person name="Wang J."/>
            <person name="Lang Y."/>
            <person name="Liu T."/>
            <person name="Li B."/>
            <person name="Bai Z."/>
            <person name="Luis Goicoechea J."/>
            <person name="Liang C."/>
            <person name="Chen C."/>
            <person name="Zhang W."/>
            <person name="Sun S."/>
            <person name="Liao Y."/>
            <person name="Zhang X."/>
            <person name="Yang L."/>
            <person name="Song C."/>
            <person name="Wang M."/>
            <person name="Shi J."/>
            <person name="Liu G."/>
            <person name="Liu J."/>
            <person name="Zhou H."/>
            <person name="Zhou W."/>
            <person name="Yu Q."/>
            <person name="An N."/>
            <person name="Chen Y."/>
            <person name="Cai Q."/>
            <person name="Wang B."/>
            <person name="Liu B."/>
            <person name="Min J."/>
            <person name="Huang Y."/>
            <person name="Wu H."/>
            <person name="Li Z."/>
            <person name="Zhang Y."/>
            <person name="Yin Y."/>
            <person name="Song W."/>
            <person name="Jiang J."/>
            <person name="Jackson S.A."/>
            <person name="Wing R.A."/>
            <person name="Wang J."/>
            <person name="Chen M."/>
        </authorList>
    </citation>
    <scope>NUCLEOTIDE SEQUENCE [LARGE SCALE GENOMIC DNA]</scope>
    <source>
        <strain evidence="13">cv. IRGC 101232</strain>
    </source>
</reference>
<reference evidence="13" key="2">
    <citation type="submission" date="2013-04" db="UniProtKB">
        <authorList>
            <consortium name="EnsemblPlants"/>
        </authorList>
    </citation>
    <scope>IDENTIFICATION</scope>
</reference>
<dbReference type="PANTHER" id="PTHR36766:SF57">
    <property type="entry name" value="DISEASE RESISTANCE PROTEIN RGA1"/>
    <property type="match status" value="1"/>
</dbReference>
<dbReference type="GO" id="GO:0006952">
    <property type="term" value="P:defense response"/>
    <property type="evidence" value="ECO:0007669"/>
    <property type="project" value="UniProtKB-KW"/>
</dbReference>
<evidence type="ECO:0000259" key="12">
    <source>
        <dbReference type="Pfam" id="PF23598"/>
    </source>
</evidence>
<dbReference type="Gene3D" id="3.40.50.300">
    <property type="entry name" value="P-loop containing nucleotide triphosphate hydrolases"/>
    <property type="match status" value="1"/>
</dbReference>
<dbReference type="InterPro" id="IPR032675">
    <property type="entry name" value="LRR_dom_sf"/>
</dbReference>
<dbReference type="Pfam" id="PF23598">
    <property type="entry name" value="LRR_14"/>
    <property type="match status" value="1"/>
</dbReference>
<comment type="similarity">
    <text evidence="1">Belongs to the disease resistance NB-LRR family.</text>
</comment>
<dbReference type="AlphaFoldDB" id="J3NDC7"/>
<feature type="chain" id="PRO_5003775884" description="NB-ARC domain-containing protein" evidence="8">
    <location>
        <begin position="25"/>
        <end position="786"/>
    </location>
</feature>
<feature type="domain" description="Disease resistance protein winged helix" evidence="11">
    <location>
        <begin position="446"/>
        <end position="517"/>
    </location>
</feature>
<protein>
    <recommendedName>
        <fullName evidence="15">NB-ARC domain-containing protein</fullName>
    </recommendedName>
</protein>
<dbReference type="GO" id="GO:0005524">
    <property type="term" value="F:ATP binding"/>
    <property type="evidence" value="ECO:0007669"/>
    <property type="project" value="UniProtKB-KW"/>
</dbReference>
<evidence type="ECO:0008006" key="15">
    <source>
        <dbReference type="Google" id="ProtNLM"/>
    </source>
</evidence>
<dbReference type="Gene3D" id="1.10.8.430">
    <property type="entry name" value="Helical domain of apoptotic protease-activating factors"/>
    <property type="match status" value="1"/>
</dbReference>
<keyword evidence="8" id="KW-0732">Signal</keyword>
<evidence type="ECO:0000259" key="10">
    <source>
        <dbReference type="Pfam" id="PF18052"/>
    </source>
</evidence>
<dbReference type="Gene3D" id="1.20.5.4130">
    <property type="match status" value="1"/>
</dbReference>
<keyword evidence="5" id="KW-0611">Plant defense</keyword>
<dbReference type="Gene3D" id="1.10.10.10">
    <property type="entry name" value="Winged helix-like DNA-binding domain superfamily/Winged helix DNA-binding domain"/>
    <property type="match status" value="1"/>
</dbReference>